<sequence>MGVVTAVMMVGDGDAADWYDGAWCGKCVKLTLSSTSLEKMVDIKQEVQNTKSPTTVLFDVDTRRISIITVNTTEYHSDVLERSQG</sequence>
<dbReference type="Proteomes" id="UP001151760">
    <property type="component" value="Unassembled WGS sequence"/>
</dbReference>
<evidence type="ECO:0000313" key="2">
    <source>
        <dbReference type="Proteomes" id="UP001151760"/>
    </source>
</evidence>
<comment type="caution">
    <text evidence="1">The sequence shown here is derived from an EMBL/GenBank/DDBJ whole genome shotgun (WGS) entry which is preliminary data.</text>
</comment>
<keyword evidence="2" id="KW-1185">Reference proteome</keyword>
<evidence type="ECO:0008006" key="3">
    <source>
        <dbReference type="Google" id="ProtNLM"/>
    </source>
</evidence>
<protein>
    <recommendedName>
        <fullName evidence="3">Expansin-like EG45 domain-containing protein</fullName>
    </recommendedName>
</protein>
<dbReference type="EMBL" id="BQNB010010832">
    <property type="protein sequence ID" value="GJS82542.1"/>
    <property type="molecule type" value="Genomic_DNA"/>
</dbReference>
<reference evidence="1" key="1">
    <citation type="journal article" date="2022" name="Int. J. Mol. Sci.">
        <title>Draft Genome of Tanacetum Coccineum: Genomic Comparison of Closely Related Tanacetum-Family Plants.</title>
        <authorList>
            <person name="Yamashiro T."/>
            <person name="Shiraishi A."/>
            <person name="Nakayama K."/>
            <person name="Satake H."/>
        </authorList>
    </citation>
    <scope>NUCLEOTIDE SEQUENCE</scope>
</reference>
<gene>
    <name evidence="1" type="ORF">Tco_0749083</name>
</gene>
<reference evidence="1" key="2">
    <citation type="submission" date="2022-01" db="EMBL/GenBank/DDBJ databases">
        <authorList>
            <person name="Yamashiro T."/>
            <person name="Shiraishi A."/>
            <person name="Satake H."/>
            <person name="Nakayama K."/>
        </authorList>
    </citation>
    <scope>NUCLEOTIDE SEQUENCE</scope>
</reference>
<name>A0ABQ4Z0F7_9ASTR</name>
<evidence type="ECO:0000313" key="1">
    <source>
        <dbReference type="EMBL" id="GJS82542.1"/>
    </source>
</evidence>
<proteinExistence type="predicted"/>
<organism evidence="1 2">
    <name type="scientific">Tanacetum coccineum</name>
    <dbReference type="NCBI Taxonomy" id="301880"/>
    <lineage>
        <taxon>Eukaryota</taxon>
        <taxon>Viridiplantae</taxon>
        <taxon>Streptophyta</taxon>
        <taxon>Embryophyta</taxon>
        <taxon>Tracheophyta</taxon>
        <taxon>Spermatophyta</taxon>
        <taxon>Magnoliopsida</taxon>
        <taxon>eudicotyledons</taxon>
        <taxon>Gunneridae</taxon>
        <taxon>Pentapetalae</taxon>
        <taxon>asterids</taxon>
        <taxon>campanulids</taxon>
        <taxon>Asterales</taxon>
        <taxon>Asteraceae</taxon>
        <taxon>Asteroideae</taxon>
        <taxon>Anthemideae</taxon>
        <taxon>Anthemidinae</taxon>
        <taxon>Tanacetum</taxon>
    </lineage>
</organism>
<accession>A0ABQ4Z0F7</accession>